<evidence type="ECO:0000259" key="4">
    <source>
        <dbReference type="PROSITE" id="PS51831"/>
    </source>
</evidence>
<evidence type="ECO:0000313" key="5">
    <source>
        <dbReference type="EMBL" id="PZQ15000.1"/>
    </source>
</evidence>
<dbReference type="HAMAP" id="MF_01212">
    <property type="entry name" value="dGTPase_type2"/>
    <property type="match status" value="1"/>
</dbReference>
<evidence type="ECO:0000256" key="2">
    <source>
        <dbReference type="HAMAP-Rule" id="MF_01212"/>
    </source>
</evidence>
<gene>
    <name evidence="5" type="ORF">DI565_11230</name>
</gene>
<comment type="similarity">
    <text evidence="2">Belongs to the dGTPase family. Type 2 subfamily.</text>
</comment>
<dbReference type="Proteomes" id="UP000249577">
    <property type="component" value="Unassembled WGS sequence"/>
</dbReference>
<dbReference type="EMBL" id="QFPN01000005">
    <property type="protein sequence ID" value="PZQ15000.1"/>
    <property type="molecule type" value="Genomic_DNA"/>
</dbReference>
<feature type="region of interest" description="Disordered" evidence="3">
    <location>
        <begin position="17"/>
        <end position="37"/>
    </location>
</feature>
<dbReference type="NCBIfam" id="NF002326">
    <property type="entry name" value="PRK01286.1-1"/>
    <property type="match status" value="1"/>
</dbReference>
<dbReference type="NCBIfam" id="TIGR01353">
    <property type="entry name" value="dGTP_triPase"/>
    <property type="match status" value="1"/>
</dbReference>
<dbReference type="Pfam" id="PF13286">
    <property type="entry name" value="HD_assoc"/>
    <property type="match status" value="1"/>
</dbReference>
<dbReference type="PANTHER" id="PTHR35795:SF1">
    <property type="entry name" value="BIS(5'-NUCLEOSYL)-TETRAPHOSPHATASE, SYMMETRICAL"/>
    <property type="match status" value="1"/>
</dbReference>
<dbReference type="SUPFAM" id="SSF109604">
    <property type="entry name" value="HD-domain/PDEase-like"/>
    <property type="match status" value="1"/>
</dbReference>
<dbReference type="InterPro" id="IPR023023">
    <property type="entry name" value="dNTPase_2"/>
</dbReference>
<dbReference type="NCBIfam" id="NF002328">
    <property type="entry name" value="PRK01286.1-3"/>
    <property type="match status" value="1"/>
</dbReference>
<dbReference type="InterPro" id="IPR051094">
    <property type="entry name" value="Diverse_Catalytic_Enzymes"/>
</dbReference>
<dbReference type="InterPro" id="IPR006675">
    <property type="entry name" value="HDIG_dom"/>
</dbReference>
<dbReference type="InterPro" id="IPR003607">
    <property type="entry name" value="HD/PDEase_dom"/>
</dbReference>
<feature type="domain" description="HD" evidence="4">
    <location>
        <begin position="71"/>
        <end position="209"/>
    </location>
</feature>
<dbReference type="SMART" id="SM00471">
    <property type="entry name" value="HDc"/>
    <property type="match status" value="1"/>
</dbReference>
<reference evidence="5 6" key="1">
    <citation type="submission" date="2017-08" db="EMBL/GenBank/DDBJ databases">
        <title>Infants hospitalized years apart are colonized by the same room-sourced microbial strains.</title>
        <authorList>
            <person name="Brooks B."/>
            <person name="Olm M.R."/>
            <person name="Firek B.A."/>
            <person name="Baker R."/>
            <person name="Thomas B.C."/>
            <person name="Morowitz M.J."/>
            <person name="Banfield J.F."/>
        </authorList>
    </citation>
    <scope>NUCLEOTIDE SEQUENCE [LARGE SCALE GENOMIC DNA]</scope>
    <source>
        <strain evidence="5">S2_005_003_R2_43</strain>
    </source>
</reference>
<dbReference type="Gene3D" id="1.10.3210.10">
    <property type="entry name" value="Hypothetical protein af1432"/>
    <property type="match status" value="1"/>
</dbReference>
<dbReference type="PANTHER" id="PTHR35795">
    <property type="entry name" value="SLR1885 PROTEIN"/>
    <property type="match status" value="1"/>
</dbReference>
<protein>
    <recommendedName>
        <fullName evidence="2">Deoxyguanosinetriphosphate triphosphohydrolase-like protein</fullName>
    </recommendedName>
</protein>
<dbReference type="Pfam" id="PF01966">
    <property type="entry name" value="HD"/>
    <property type="match status" value="1"/>
</dbReference>
<name>A0A2W5MNB6_ANCNO</name>
<dbReference type="NCBIfam" id="TIGR00277">
    <property type="entry name" value="HDIG"/>
    <property type="match status" value="1"/>
</dbReference>
<dbReference type="InterPro" id="IPR026875">
    <property type="entry name" value="PHydrolase_assoc_dom"/>
</dbReference>
<dbReference type="InterPro" id="IPR006674">
    <property type="entry name" value="HD_domain"/>
</dbReference>
<accession>A0A2W5MNB6</accession>
<organism evidence="5 6">
    <name type="scientific">Ancylobacter novellus</name>
    <name type="common">Thiobacillus novellus</name>
    <dbReference type="NCBI Taxonomy" id="921"/>
    <lineage>
        <taxon>Bacteria</taxon>
        <taxon>Pseudomonadati</taxon>
        <taxon>Pseudomonadota</taxon>
        <taxon>Alphaproteobacteria</taxon>
        <taxon>Hyphomicrobiales</taxon>
        <taxon>Xanthobacteraceae</taxon>
        <taxon>Ancylobacter</taxon>
    </lineage>
</organism>
<dbReference type="AlphaFoldDB" id="A0A2W5MNB6"/>
<dbReference type="InterPro" id="IPR006261">
    <property type="entry name" value="dGTPase"/>
</dbReference>
<dbReference type="PROSITE" id="PS51831">
    <property type="entry name" value="HD"/>
    <property type="match status" value="1"/>
</dbReference>
<sequence>MDVADWIERRRAPYAADPKRSRGRLVPEPASPTRTDFQRDRDRVLHSTAFRRLKHKTQVFVYHEGDHYRTRLTHTLEVAQIARSIARALGLDEDLAETIALAHDIGHPPFGHAGERALDALMTPYGGFDHNAQTVRVLMRLERRYAAFDGLNLTYESLEGVLKHNGPLDAHGEPSPGILDAAARLGAPLGGNASAEAQAAAIADDIAYDAHDVDDGLRARLFALDDLSEAPMLGDILNEARALHPRLDDHRTGHEVVRRVITRLVEDAIAEGARRIDALAPGSIDDVRAARQATIAFSDAMATSERGVKRFLNARMYRHPRVDGIMADAAGIVSDLFRRYFADPAALPADWAREAGQGGETSHARAVADFIAGMTDRYAIVEHRRLFDLTPDLR</sequence>
<dbReference type="CDD" id="cd00077">
    <property type="entry name" value="HDc"/>
    <property type="match status" value="1"/>
</dbReference>
<evidence type="ECO:0000313" key="6">
    <source>
        <dbReference type="Proteomes" id="UP000249577"/>
    </source>
</evidence>
<evidence type="ECO:0000256" key="1">
    <source>
        <dbReference type="ARBA" id="ARBA00022801"/>
    </source>
</evidence>
<proteinExistence type="inferred from homology"/>
<evidence type="ECO:0000256" key="3">
    <source>
        <dbReference type="SAM" id="MobiDB-lite"/>
    </source>
</evidence>
<dbReference type="GO" id="GO:0016793">
    <property type="term" value="F:triphosphoric monoester hydrolase activity"/>
    <property type="evidence" value="ECO:0007669"/>
    <property type="project" value="InterPro"/>
</dbReference>
<keyword evidence="1 2" id="KW-0378">Hydrolase</keyword>
<comment type="caution">
    <text evidence="5">The sequence shown here is derived from an EMBL/GenBank/DDBJ whole genome shotgun (WGS) entry which is preliminary data.</text>
</comment>